<dbReference type="RefSeq" id="WP_021691438.1">
    <property type="nucleotide sequence ID" value="NZ_BASZ01000010.1"/>
</dbReference>
<protein>
    <submittedName>
        <fullName evidence="2">Uncharacterized protein</fullName>
    </submittedName>
</protein>
<reference evidence="2 3" key="1">
    <citation type="submission" date="2013-09" db="EMBL/GenBank/DDBJ databases">
        <title>Whole genome shotgun sequence of Novosphingobium tardaugens NBRC 16725.</title>
        <authorList>
            <person name="Isaki S."/>
            <person name="Hosoyama A."/>
            <person name="Tsuchikane K."/>
            <person name="Katsumata H."/>
            <person name="Ando Y."/>
            <person name="Yamazaki S."/>
            <person name="Fujita N."/>
        </authorList>
    </citation>
    <scope>NUCLEOTIDE SEQUENCE [LARGE SCALE GENOMIC DNA]</scope>
    <source>
        <strain evidence="2 3">NBRC 16725</strain>
    </source>
</reference>
<accession>U2YNZ6</accession>
<evidence type="ECO:0000256" key="1">
    <source>
        <dbReference type="SAM" id="Phobius"/>
    </source>
</evidence>
<feature type="transmembrane region" description="Helical" evidence="1">
    <location>
        <begin position="75"/>
        <end position="101"/>
    </location>
</feature>
<dbReference type="EMBL" id="BASZ01000010">
    <property type="protein sequence ID" value="GAD50620.1"/>
    <property type="molecule type" value="Genomic_DNA"/>
</dbReference>
<sequence>MPETFDPTTWSATLLGVFTLFAAIGALRKPGVWQKLVDEIDKSPALQLIGGGLEMLVGAALYLTNPWIPSDVLACIIKAIGGLMMLEALAVTGFSDVYFPFWLRNLSFMHRGWAMATFLIGLALTVGGLIRFS</sequence>
<gene>
    <name evidence="2" type="ORF">NT2_10_00650</name>
</gene>
<proteinExistence type="predicted"/>
<dbReference type="eggNOG" id="ENOG50301KQ">
    <property type="taxonomic scope" value="Bacteria"/>
</dbReference>
<keyword evidence="1" id="KW-1133">Transmembrane helix</keyword>
<evidence type="ECO:0000313" key="2">
    <source>
        <dbReference type="EMBL" id="GAD50620.1"/>
    </source>
</evidence>
<dbReference type="AlphaFoldDB" id="U2YNZ6"/>
<keyword evidence="3" id="KW-1185">Reference proteome</keyword>
<comment type="caution">
    <text evidence="2">The sequence shown here is derived from an EMBL/GenBank/DDBJ whole genome shotgun (WGS) entry which is preliminary data.</text>
</comment>
<dbReference type="OrthoDB" id="7410390at2"/>
<keyword evidence="1" id="KW-0812">Transmembrane</keyword>
<evidence type="ECO:0000313" key="3">
    <source>
        <dbReference type="Proteomes" id="UP000016568"/>
    </source>
</evidence>
<organism evidence="2 3">
    <name type="scientific">Caenibius tardaugens NBRC 16725</name>
    <dbReference type="NCBI Taxonomy" id="1219035"/>
    <lineage>
        <taxon>Bacteria</taxon>
        <taxon>Pseudomonadati</taxon>
        <taxon>Pseudomonadota</taxon>
        <taxon>Alphaproteobacteria</taxon>
        <taxon>Sphingomonadales</taxon>
        <taxon>Erythrobacteraceae</taxon>
        <taxon>Caenibius</taxon>
    </lineage>
</organism>
<dbReference type="KEGG" id="ntd:EGO55_07335"/>
<name>U2YNZ6_9SPHN</name>
<feature type="transmembrane region" description="Helical" evidence="1">
    <location>
        <begin position="113"/>
        <end position="132"/>
    </location>
</feature>
<keyword evidence="1" id="KW-0472">Membrane</keyword>
<dbReference type="Proteomes" id="UP000016568">
    <property type="component" value="Unassembled WGS sequence"/>
</dbReference>